<keyword evidence="1" id="KW-0812">Transmembrane</keyword>
<dbReference type="AlphaFoldDB" id="A0A1H3Y503"/>
<organism evidence="2 3">
    <name type="scientific">Xylanibacter ruminicola</name>
    <name type="common">Prevotella ruminicola</name>
    <dbReference type="NCBI Taxonomy" id="839"/>
    <lineage>
        <taxon>Bacteria</taxon>
        <taxon>Pseudomonadati</taxon>
        <taxon>Bacteroidota</taxon>
        <taxon>Bacteroidia</taxon>
        <taxon>Bacteroidales</taxon>
        <taxon>Prevotellaceae</taxon>
        <taxon>Xylanibacter</taxon>
    </lineage>
</organism>
<evidence type="ECO:0000313" key="3">
    <source>
        <dbReference type="Proteomes" id="UP000182257"/>
    </source>
</evidence>
<protein>
    <submittedName>
        <fullName evidence="2">Uncharacterized protein</fullName>
    </submittedName>
</protein>
<evidence type="ECO:0000313" key="2">
    <source>
        <dbReference type="EMBL" id="SEA05918.1"/>
    </source>
</evidence>
<reference evidence="2 3" key="1">
    <citation type="submission" date="2016-10" db="EMBL/GenBank/DDBJ databases">
        <authorList>
            <person name="de Groot N.N."/>
        </authorList>
    </citation>
    <scope>NUCLEOTIDE SEQUENCE [LARGE SCALE GENOMIC DNA]</scope>
    <source>
        <strain evidence="2 3">D31d</strain>
    </source>
</reference>
<accession>A0A1H3Y503</accession>
<proteinExistence type="predicted"/>
<keyword evidence="1" id="KW-1133">Transmembrane helix</keyword>
<dbReference type="Proteomes" id="UP000182257">
    <property type="component" value="Unassembled WGS sequence"/>
</dbReference>
<evidence type="ECO:0000256" key="1">
    <source>
        <dbReference type="SAM" id="Phobius"/>
    </source>
</evidence>
<dbReference type="EMBL" id="FNRF01000001">
    <property type="protein sequence ID" value="SEA05918.1"/>
    <property type="molecule type" value="Genomic_DNA"/>
</dbReference>
<gene>
    <name evidence="2" type="ORF">SAMN05216462_0485</name>
</gene>
<name>A0A1H3Y503_XYLRU</name>
<feature type="transmembrane region" description="Helical" evidence="1">
    <location>
        <begin position="20"/>
        <end position="40"/>
    </location>
</feature>
<sequence>MKTLDFEVMSSVEGGKNCKAISAAGLGMTIASIAGGLALSAVGAPAVAAVLIFGPSEIALGVASVLC</sequence>
<keyword evidence="1" id="KW-0472">Membrane</keyword>
<dbReference type="RefSeq" id="WP_139208710.1">
    <property type="nucleotide sequence ID" value="NZ_FNRF01000001.1"/>
</dbReference>
<feature type="transmembrane region" description="Helical" evidence="1">
    <location>
        <begin position="46"/>
        <end position="66"/>
    </location>
</feature>